<dbReference type="InterPro" id="IPR017853">
    <property type="entry name" value="GH"/>
</dbReference>
<evidence type="ECO:0000313" key="2">
    <source>
        <dbReference type="EMBL" id="MBW7456573.1"/>
    </source>
</evidence>
<evidence type="ECO:0000259" key="1">
    <source>
        <dbReference type="Pfam" id="PF08924"/>
    </source>
</evidence>
<dbReference type="Gene3D" id="3.20.20.80">
    <property type="entry name" value="Glycosidases"/>
    <property type="match status" value="1"/>
</dbReference>
<proteinExistence type="predicted"/>
<dbReference type="Pfam" id="PF08924">
    <property type="entry name" value="Rv2525c_GlyHyd-like"/>
    <property type="match status" value="1"/>
</dbReference>
<dbReference type="InterPro" id="IPR015020">
    <property type="entry name" value="Rv2525c-like_Glyco_Hydro-like"/>
</dbReference>
<name>A0ABS7C6N1_9BACL</name>
<organism evidence="2 3">
    <name type="scientific">Paenibacillus sepulcri</name>
    <dbReference type="NCBI Taxonomy" id="359917"/>
    <lineage>
        <taxon>Bacteria</taxon>
        <taxon>Bacillati</taxon>
        <taxon>Bacillota</taxon>
        <taxon>Bacilli</taxon>
        <taxon>Bacillales</taxon>
        <taxon>Paenibacillaceae</taxon>
        <taxon>Paenibacillus</taxon>
    </lineage>
</organism>
<keyword evidence="3" id="KW-1185">Reference proteome</keyword>
<feature type="non-terminal residue" evidence="2">
    <location>
        <position position="1"/>
    </location>
</feature>
<evidence type="ECO:0000313" key="3">
    <source>
        <dbReference type="Proteomes" id="UP001519887"/>
    </source>
</evidence>
<protein>
    <submittedName>
        <fullName evidence="2">DUF1906 domain-containing protein</fullName>
    </submittedName>
</protein>
<dbReference type="Proteomes" id="UP001519887">
    <property type="component" value="Unassembled WGS sequence"/>
</dbReference>
<accession>A0ABS7C6N1</accession>
<reference evidence="2 3" key="1">
    <citation type="submission" date="2021-07" db="EMBL/GenBank/DDBJ databases">
        <title>Paenibacillus radiodurans sp. nov., isolated from the southeastern edge of Tengger Desert.</title>
        <authorList>
            <person name="Zhang G."/>
        </authorList>
    </citation>
    <scope>NUCLEOTIDE SEQUENCE [LARGE SCALE GENOMIC DNA]</scope>
    <source>
        <strain evidence="2 3">CCM 7311</strain>
    </source>
</reference>
<feature type="domain" description="Rv2525c-like glycoside hydrolase-like" evidence="1">
    <location>
        <begin position="10"/>
        <end position="119"/>
    </location>
</feature>
<dbReference type="SUPFAM" id="SSF51445">
    <property type="entry name" value="(Trans)glycosidases"/>
    <property type="match status" value="1"/>
</dbReference>
<dbReference type="EMBL" id="JAHZIK010000611">
    <property type="protein sequence ID" value="MBW7456573.1"/>
    <property type="molecule type" value="Genomic_DNA"/>
</dbReference>
<comment type="caution">
    <text evidence="2">The sequence shown here is derived from an EMBL/GenBank/DDBJ whole genome shotgun (WGS) entry which is preliminary data.</text>
</comment>
<gene>
    <name evidence="2" type="ORF">K0U00_21270</name>
</gene>
<sequence length="199" mass="21756">VYETSVNRPAGGAAHGMSDGMAALREAVLIGQPQGSAIYFAVDYDAGTQDYEAIAQYLRAAAAQLAGYRTGVYGSYAVIEEMARRKTCSHFWQTYAWSRGKLSQHANIHQYQNDTNVAGVKLDLNESFGNEGWWSTKAVGQPALPPVPQEGGMKMNTRDADAIIRLLAASYELTTDKQARTEIHRLADEVRKAAGITIR</sequence>